<evidence type="ECO:0000256" key="5">
    <source>
        <dbReference type="ARBA" id="ARBA00022490"/>
    </source>
</evidence>
<keyword evidence="8 24" id="KW-0548">Nucleotidyltransferase</keyword>
<evidence type="ECO:0000256" key="16">
    <source>
        <dbReference type="ARBA" id="ARBA00023125"/>
    </source>
</evidence>
<feature type="region of interest" description="Disordered" evidence="25">
    <location>
        <begin position="1"/>
        <end position="30"/>
    </location>
</feature>
<name>A0A1D1W154_RAMVA</name>
<keyword evidence="5" id="KW-0963">Cytoplasm</keyword>
<dbReference type="SMART" id="SM00278">
    <property type="entry name" value="HhH1"/>
    <property type="match status" value="2"/>
</dbReference>
<evidence type="ECO:0000256" key="11">
    <source>
        <dbReference type="ARBA" id="ARBA00022763"/>
    </source>
</evidence>
<keyword evidence="18" id="KW-0456">Lyase</keyword>
<comment type="catalytic activity">
    <reaction evidence="21">
        <text>a 5'-end 2'-deoxyribose-2'-deoxyribonucleotide-DNA = (2E,4S)-4-hydroxypenten-2-al-5-phosphate + a 5'-end 5'-phospho-2'-deoxyribonucleoside-DNA + H(+)</text>
        <dbReference type="Rhea" id="RHEA:76255"/>
        <dbReference type="Rhea" id="RHEA-COMP:13180"/>
        <dbReference type="Rhea" id="RHEA-COMP:18657"/>
        <dbReference type="ChEBI" id="CHEBI:15378"/>
        <dbReference type="ChEBI" id="CHEBI:136412"/>
        <dbReference type="ChEBI" id="CHEBI:195194"/>
        <dbReference type="ChEBI" id="CHEBI:195195"/>
    </reaction>
</comment>
<dbReference type="GO" id="GO:0005634">
    <property type="term" value="C:nucleus"/>
    <property type="evidence" value="ECO:0007669"/>
    <property type="project" value="UniProtKB-SubCell"/>
</dbReference>
<evidence type="ECO:0000256" key="1">
    <source>
        <dbReference type="ARBA" id="ARBA00001946"/>
    </source>
</evidence>
<keyword evidence="13" id="KW-0832">Ubl conjugation</keyword>
<evidence type="ECO:0000256" key="21">
    <source>
        <dbReference type="ARBA" id="ARBA00044678"/>
    </source>
</evidence>
<dbReference type="InterPro" id="IPR043519">
    <property type="entry name" value="NT_sf"/>
</dbReference>
<evidence type="ECO:0000256" key="7">
    <source>
        <dbReference type="ARBA" id="ARBA00022679"/>
    </source>
</evidence>
<evidence type="ECO:0000256" key="15">
    <source>
        <dbReference type="ARBA" id="ARBA00023053"/>
    </source>
</evidence>
<dbReference type="InterPro" id="IPR002008">
    <property type="entry name" value="DNA_pol_X_beta-like"/>
</dbReference>
<evidence type="ECO:0000256" key="12">
    <source>
        <dbReference type="ARBA" id="ARBA00022842"/>
    </source>
</evidence>
<comment type="function">
    <text evidence="24">DNA polymerase that functions in several pathways of DNA repair. Involved in base excision repair (BER) responsible for repair of lesions that give rise to abasic (AP) sites in DNA. Also contributes to DNA double-strand break repair by non-homologous end joining and homologous recombination. Has both template-dependent and template-independent (terminal transferase) DNA polymerase activities. Has also a 5'-deoxyribose-5-phosphate lyase (dRP lyase) activity.</text>
</comment>
<dbReference type="Pfam" id="PF14792">
    <property type="entry name" value="DNA_pol_B_palm"/>
    <property type="match status" value="1"/>
</dbReference>
<dbReference type="OrthoDB" id="205514at2759"/>
<dbReference type="GO" id="GO:0006303">
    <property type="term" value="P:double-strand break repair via nonhomologous end joining"/>
    <property type="evidence" value="ECO:0007669"/>
    <property type="project" value="TreeGrafter"/>
</dbReference>
<evidence type="ECO:0000256" key="18">
    <source>
        <dbReference type="ARBA" id="ARBA00023239"/>
    </source>
</evidence>
<accession>A0A1D1W154</accession>
<dbReference type="SUPFAM" id="SSF47802">
    <property type="entry name" value="DNA polymerase beta, N-terminal domain-like"/>
    <property type="match status" value="1"/>
</dbReference>
<evidence type="ECO:0000313" key="29">
    <source>
        <dbReference type="Proteomes" id="UP000186922"/>
    </source>
</evidence>
<comment type="function">
    <text evidence="22">Repair polymerase that plays a key role in base-excision repair. During this process, the damaged base is excised by specific DNA glycosylases, the DNA backbone is nicked at the abasic site by an apurinic/apyrimidic (AP) endonuclease, and POLB removes 5'-deoxyribose-phosphate from the preincised AP site acting as a 5'-deoxyribose-phosphate lyase (5'-dRP lyase); through its DNA polymerase activity, it adds one nucleotide to the 3' end of the arising single-nucleotide gap. Conducts 'gap-filling' DNA synthesis in a stepwise distributive fashion rather than in a processive fashion as for other DNA polymerases. It is also able to cleave sugar-phosphate bonds 3' to an intact AP site, acting as an AP lyase.</text>
</comment>
<evidence type="ECO:0000256" key="4">
    <source>
        <dbReference type="ARBA" id="ARBA00022481"/>
    </source>
</evidence>
<dbReference type="InterPro" id="IPR003583">
    <property type="entry name" value="Hlx-hairpin-Hlx_DNA-bd_motif"/>
</dbReference>
<dbReference type="SUPFAM" id="SSF81301">
    <property type="entry name" value="Nucleotidyltransferase"/>
    <property type="match status" value="1"/>
</dbReference>
<dbReference type="SMART" id="SM00483">
    <property type="entry name" value="POLXc"/>
    <property type="match status" value="1"/>
</dbReference>
<dbReference type="EMBL" id="BDGG01000013">
    <property type="protein sequence ID" value="GAV06413.1"/>
    <property type="molecule type" value="Genomic_DNA"/>
</dbReference>
<organism evidence="28 29">
    <name type="scientific">Ramazzottius varieornatus</name>
    <name type="common">Water bear</name>
    <name type="synonym">Tardigrade</name>
    <dbReference type="NCBI Taxonomy" id="947166"/>
    <lineage>
        <taxon>Eukaryota</taxon>
        <taxon>Metazoa</taxon>
        <taxon>Ecdysozoa</taxon>
        <taxon>Tardigrada</taxon>
        <taxon>Eutardigrada</taxon>
        <taxon>Parachela</taxon>
        <taxon>Hypsibioidea</taxon>
        <taxon>Ramazzottiidae</taxon>
        <taxon>Ramazzottius</taxon>
    </lineage>
</organism>
<feature type="domain" description="DNA-directed DNA polymerase X" evidence="27">
    <location>
        <begin position="26"/>
        <end position="375"/>
    </location>
</feature>
<evidence type="ECO:0000256" key="13">
    <source>
        <dbReference type="ARBA" id="ARBA00022843"/>
    </source>
</evidence>
<keyword evidence="16" id="KW-0238">DNA-binding</keyword>
<evidence type="ECO:0000256" key="23">
    <source>
        <dbReference type="ARBA" id="ARBA00049244"/>
    </source>
</evidence>
<dbReference type="GO" id="GO:0006284">
    <property type="term" value="P:base-excision repair"/>
    <property type="evidence" value="ECO:0007669"/>
    <property type="project" value="TreeGrafter"/>
</dbReference>
<evidence type="ECO:0000256" key="2">
    <source>
        <dbReference type="ARBA" id="ARBA00004123"/>
    </source>
</evidence>
<dbReference type="Pfam" id="PF14791">
    <property type="entry name" value="DNA_pol_B_thumb"/>
    <property type="match status" value="1"/>
</dbReference>
<dbReference type="InterPro" id="IPR027421">
    <property type="entry name" value="DNA_pol_lamdba_lyase_dom_sf"/>
</dbReference>
<keyword evidence="6" id="KW-0237">DNA synthesis</keyword>
<evidence type="ECO:0000256" key="10">
    <source>
        <dbReference type="ARBA" id="ARBA00022723"/>
    </source>
</evidence>
<reference evidence="28 29" key="1">
    <citation type="journal article" date="2016" name="Nat. Commun.">
        <title>Extremotolerant tardigrade genome and improved radiotolerance of human cultured cells by tardigrade-unique protein.</title>
        <authorList>
            <person name="Hashimoto T."/>
            <person name="Horikawa D.D."/>
            <person name="Saito Y."/>
            <person name="Kuwahara H."/>
            <person name="Kozuka-Hata H."/>
            <person name="Shin-I T."/>
            <person name="Minakuchi Y."/>
            <person name="Ohishi K."/>
            <person name="Motoyama A."/>
            <person name="Aizu T."/>
            <person name="Enomoto A."/>
            <person name="Kondo K."/>
            <person name="Tanaka S."/>
            <person name="Hara Y."/>
            <person name="Koshikawa S."/>
            <person name="Sagara H."/>
            <person name="Miura T."/>
            <person name="Yokobori S."/>
            <person name="Miyagawa K."/>
            <person name="Suzuki Y."/>
            <person name="Kubo T."/>
            <person name="Oyama M."/>
            <person name="Kohara Y."/>
            <person name="Fujiyama A."/>
            <person name="Arakawa K."/>
            <person name="Katayama T."/>
            <person name="Toyoda A."/>
            <person name="Kunieda T."/>
        </authorList>
    </citation>
    <scope>NUCLEOTIDE SEQUENCE [LARGE SCALE GENOMIC DNA]</scope>
    <source>
        <strain evidence="28 29">YOKOZUNA-1</strain>
    </source>
</reference>
<dbReference type="GO" id="GO:0051575">
    <property type="term" value="F:5'-deoxyribose-5-phosphate lyase activity"/>
    <property type="evidence" value="ECO:0007669"/>
    <property type="project" value="RHEA"/>
</dbReference>
<evidence type="ECO:0000256" key="9">
    <source>
        <dbReference type="ARBA" id="ARBA00022705"/>
    </source>
</evidence>
<evidence type="ECO:0000256" key="6">
    <source>
        <dbReference type="ARBA" id="ARBA00022634"/>
    </source>
</evidence>
<feature type="domain" description="Helix-hairpin-helix DNA-binding motif class 1" evidence="26">
    <location>
        <begin position="73"/>
        <end position="92"/>
    </location>
</feature>
<dbReference type="PRINTS" id="PR00870">
    <property type="entry name" value="DNAPOLXBETA"/>
</dbReference>
<dbReference type="PANTHER" id="PTHR11276:SF42">
    <property type="entry name" value="DNA POLYMERASE BETA"/>
    <property type="match status" value="1"/>
</dbReference>
<dbReference type="InterPro" id="IPR010996">
    <property type="entry name" value="HHH_MUS81"/>
</dbReference>
<keyword evidence="10" id="KW-0479">Metal-binding</keyword>
<dbReference type="PRINTS" id="PR00869">
    <property type="entry name" value="DNAPOLX"/>
</dbReference>
<dbReference type="PANTHER" id="PTHR11276">
    <property type="entry name" value="DNA POLYMERASE TYPE-X FAMILY MEMBER"/>
    <property type="match status" value="1"/>
</dbReference>
<keyword evidence="17 24" id="KW-0234">DNA repair</keyword>
<gene>
    <name evidence="28" type="primary">RvY_16412-1</name>
    <name evidence="28" type="synonym">RvY_16412.1</name>
    <name evidence="28" type="ORF">RvY_16412</name>
</gene>
<dbReference type="GO" id="GO:0005737">
    <property type="term" value="C:cytoplasm"/>
    <property type="evidence" value="ECO:0007669"/>
    <property type="project" value="UniProtKB-SubCell"/>
</dbReference>
<dbReference type="Gene3D" id="3.30.210.10">
    <property type="entry name" value="DNA polymerase, thumb domain"/>
    <property type="match status" value="1"/>
</dbReference>
<comment type="cofactor">
    <cofactor evidence="1">
        <name>Mg(2+)</name>
        <dbReference type="ChEBI" id="CHEBI:18420"/>
    </cofactor>
</comment>
<evidence type="ECO:0000256" key="3">
    <source>
        <dbReference type="ARBA" id="ARBA00004496"/>
    </source>
</evidence>
<dbReference type="Gene3D" id="1.10.150.110">
    <property type="entry name" value="DNA polymerase beta, N-terminal domain-like"/>
    <property type="match status" value="1"/>
</dbReference>
<dbReference type="GO" id="GO:0046872">
    <property type="term" value="F:metal ion binding"/>
    <property type="evidence" value="ECO:0007669"/>
    <property type="project" value="UniProtKB-UniRule"/>
</dbReference>
<evidence type="ECO:0000259" key="26">
    <source>
        <dbReference type="SMART" id="SM00278"/>
    </source>
</evidence>
<dbReference type="Gene3D" id="1.10.150.20">
    <property type="entry name" value="5' to 3' exonuclease, C-terminal subdomain"/>
    <property type="match status" value="1"/>
</dbReference>
<dbReference type="EC" id="2.7.7.7" evidence="24"/>
<evidence type="ECO:0000256" key="14">
    <source>
        <dbReference type="ARBA" id="ARBA00022932"/>
    </source>
</evidence>
<dbReference type="InterPro" id="IPR002054">
    <property type="entry name" value="DNA-dir_DNA_pol_X"/>
</dbReference>
<keyword evidence="15" id="KW-0915">Sodium</keyword>
<evidence type="ECO:0000256" key="20">
    <source>
        <dbReference type="ARBA" id="ARBA00044632"/>
    </source>
</evidence>
<sequence length="377" mass="42446">MSDEKESTAAESNKRKRDETEAARDNPNKDICDLLLELADHEKNADKEMFKSIAYRKAAQILAEHKHRVKSGKEAQEFPGIGEGIAAQIDEFLVRGKTEKQEEAEHDEDAQEVGELSRVPGIGIARARELKKQGIHTIEDLKKHSDKLTESQQIALRYLDDIEKPISRARAKKIEESMESQLKKLHKDFEVTLCGAYRRKDDTILEIVAVVTHRSRESSKELMAEVVDTLKKNGTLVEVMTQGENRLKGIMSSSSSGGQKDGEEEDGEEEDGPAKKKAKNGNHGGKGEDHHYLALYLYAESQYYSAILKWTGNDLFIQELNSKAKAKGYKLNEYGLHKSRNDEGDTGNEGTVKINSEEDIFRALDMEYVPPEKRNVS</sequence>
<keyword evidence="11 24" id="KW-0227">DNA damage</keyword>
<evidence type="ECO:0000259" key="27">
    <source>
        <dbReference type="SMART" id="SM00483"/>
    </source>
</evidence>
<dbReference type="GO" id="GO:0003677">
    <property type="term" value="F:DNA binding"/>
    <property type="evidence" value="ECO:0007669"/>
    <property type="project" value="UniProtKB-UniRule"/>
</dbReference>
<feature type="compositionally biased region" description="Acidic residues" evidence="25">
    <location>
        <begin position="262"/>
        <end position="271"/>
    </location>
</feature>
<proteinExistence type="inferred from homology"/>
<dbReference type="CDD" id="cd00141">
    <property type="entry name" value="NT_POLXc"/>
    <property type="match status" value="1"/>
</dbReference>
<dbReference type="GO" id="GO:0140078">
    <property type="term" value="F:class I DNA-(apurinic or apyrimidinic site) endonuclease activity"/>
    <property type="evidence" value="ECO:0007669"/>
    <property type="project" value="UniProtKB-EC"/>
</dbReference>
<evidence type="ECO:0000256" key="22">
    <source>
        <dbReference type="ARBA" id="ARBA00045548"/>
    </source>
</evidence>
<dbReference type="InterPro" id="IPR037160">
    <property type="entry name" value="DNA_Pol_thumb_sf"/>
</dbReference>
<dbReference type="AlphaFoldDB" id="A0A1D1W154"/>
<evidence type="ECO:0000256" key="24">
    <source>
        <dbReference type="RuleBase" id="RU366014"/>
    </source>
</evidence>
<evidence type="ECO:0000256" key="17">
    <source>
        <dbReference type="ARBA" id="ARBA00023204"/>
    </source>
</evidence>
<evidence type="ECO:0000313" key="28">
    <source>
        <dbReference type="EMBL" id="GAV06413.1"/>
    </source>
</evidence>
<feature type="domain" description="Helix-hairpin-helix DNA-binding motif class 1" evidence="26">
    <location>
        <begin position="114"/>
        <end position="133"/>
    </location>
</feature>
<keyword evidence="12" id="KW-0460">Magnesium</keyword>
<dbReference type="Gene3D" id="3.30.460.10">
    <property type="entry name" value="Beta Polymerase, domain 2"/>
    <property type="match status" value="1"/>
</dbReference>
<dbReference type="Pfam" id="PF10391">
    <property type="entry name" value="DNA_pol_lambd_f"/>
    <property type="match status" value="1"/>
</dbReference>
<keyword evidence="4" id="KW-0488">Methylation</keyword>
<comment type="similarity">
    <text evidence="24">Belongs to the DNA polymerase type-X family.</text>
</comment>
<dbReference type="GO" id="GO:0003887">
    <property type="term" value="F:DNA-directed DNA polymerase activity"/>
    <property type="evidence" value="ECO:0007669"/>
    <property type="project" value="UniProtKB-UniRule"/>
</dbReference>
<comment type="catalytic activity">
    <reaction evidence="20">
        <text>2'-deoxyribonucleotide-(2'-deoxyribose 5'-phosphate)-2'-deoxyribonucleotide-DNA = a 3'-end 2'-deoxyribonucleotide-(2,3-dehydro-2,3-deoxyribose 5'-phosphate)-DNA + a 5'-end 5'-phospho-2'-deoxyribonucleoside-DNA + H(+)</text>
        <dbReference type="Rhea" id="RHEA:66592"/>
        <dbReference type="Rhea" id="RHEA-COMP:13180"/>
        <dbReference type="Rhea" id="RHEA-COMP:16897"/>
        <dbReference type="Rhea" id="RHEA-COMP:17067"/>
        <dbReference type="ChEBI" id="CHEBI:15378"/>
        <dbReference type="ChEBI" id="CHEBI:136412"/>
        <dbReference type="ChEBI" id="CHEBI:157695"/>
        <dbReference type="ChEBI" id="CHEBI:167181"/>
        <dbReference type="EC" id="4.2.99.18"/>
    </reaction>
</comment>
<keyword evidence="19 24" id="KW-0539">Nucleus</keyword>
<dbReference type="SUPFAM" id="SSF81585">
    <property type="entry name" value="PsbU/PolX domain-like"/>
    <property type="match status" value="1"/>
</dbReference>
<dbReference type="Proteomes" id="UP000186922">
    <property type="component" value="Unassembled WGS sequence"/>
</dbReference>
<protein>
    <recommendedName>
        <fullName evidence="24">DNA polymerase</fullName>
        <ecNumber evidence="24">2.7.7.7</ecNumber>
    </recommendedName>
</protein>
<keyword evidence="14 24" id="KW-0239">DNA-directed DNA polymerase</keyword>
<evidence type="ECO:0000256" key="19">
    <source>
        <dbReference type="ARBA" id="ARBA00023242"/>
    </source>
</evidence>
<evidence type="ECO:0000256" key="8">
    <source>
        <dbReference type="ARBA" id="ARBA00022695"/>
    </source>
</evidence>
<dbReference type="InterPro" id="IPR028207">
    <property type="entry name" value="DNA_pol_B_palm_palm"/>
</dbReference>
<comment type="catalytic activity">
    <reaction evidence="23 24">
        <text>DNA(n) + a 2'-deoxyribonucleoside 5'-triphosphate = DNA(n+1) + diphosphate</text>
        <dbReference type="Rhea" id="RHEA:22508"/>
        <dbReference type="Rhea" id="RHEA-COMP:17339"/>
        <dbReference type="Rhea" id="RHEA-COMP:17340"/>
        <dbReference type="ChEBI" id="CHEBI:33019"/>
        <dbReference type="ChEBI" id="CHEBI:61560"/>
        <dbReference type="ChEBI" id="CHEBI:173112"/>
        <dbReference type="EC" id="2.7.7.7"/>
    </reaction>
</comment>
<keyword evidence="7 24" id="KW-0808">Transferase</keyword>
<dbReference type="STRING" id="947166.A0A1D1W154"/>
<feature type="region of interest" description="Disordered" evidence="25">
    <location>
        <begin position="247"/>
        <end position="285"/>
    </location>
</feature>
<evidence type="ECO:0000256" key="25">
    <source>
        <dbReference type="SAM" id="MobiDB-lite"/>
    </source>
</evidence>
<comment type="caution">
    <text evidence="28">The sequence shown here is derived from an EMBL/GenBank/DDBJ whole genome shotgun (WGS) entry which is preliminary data.</text>
</comment>
<keyword evidence="29" id="KW-1185">Reference proteome</keyword>
<comment type="subcellular location">
    <subcellularLocation>
        <location evidence="3">Cytoplasm</location>
    </subcellularLocation>
    <subcellularLocation>
        <location evidence="2 24">Nucleus</location>
    </subcellularLocation>
</comment>
<dbReference type="InterPro" id="IPR029398">
    <property type="entry name" value="PolB_thumb"/>
</dbReference>
<dbReference type="Pfam" id="PF14716">
    <property type="entry name" value="HHH_8"/>
    <property type="match status" value="1"/>
</dbReference>
<dbReference type="InterPro" id="IPR018944">
    <property type="entry name" value="DNA_pol_lambd_fingers_domain"/>
</dbReference>
<dbReference type="InterPro" id="IPR022312">
    <property type="entry name" value="DNA_pol_X"/>
</dbReference>
<keyword evidence="9" id="KW-0235">DNA replication</keyword>